<evidence type="ECO:0000313" key="2">
    <source>
        <dbReference type="EMBL" id="OGD85650.1"/>
    </source>
</evidence>
<name>A0A1F5G1A4_9BACT</name>
<organism evidence="2 3">
    <name type="scientific">Candidatus Curtissbacteria bacterium RIFCSPHIGHO2_01_FULL_41_13</name>
    <dbReference type="NCBI Taxonomy" id="1797745"/>
    <lineage>
        <taxon>Bacteria</taxon>
        <taxon>Candidatus Curtissiibacteriota</taxon>
    </lineage>
</organism>
<dbReference type="Proteomes" id="UP000177069">
    <property type="component" value="Unassembled WGS sequence"/>
</dbReference>
<protein>
    <submittedName>
        <fullName evidence="2">Uncharacterized protein</fullName>
    </submittedName>
</protein>
<dbReference type="EMBL" id="MFBA01000018">
    <property type="protein sequence ID" value="OGD85650.1"/>
    <property type="molecule type" value="Genomic_DNA"/>
</dbReference>
<feature type="transmembrane region" description="Helical" evidence="1">
    <location>
        <begin position="6"/>
        <end position="24"/>
    </location>
</feature>
<sequence>MKFLLILILIMVTPALLFIGYYFFGGRCLPYRLVAQKIPKYENASNWSIQVGGSDMGGGGPCGAEIYFHTNDSQDLVFSFYKEKLQNDGWVVDSENKLADPQGNIGGNLLGFKKDNYSVDLGNYSHDSKWNFVFSVDKEINN</sequence>
<dbReference type="AlphaFoldDB" id="A0A1F5G1A4"/>
<keyword evidence="1" id="KW-1133">Transmembrane helix</keyword>
<keyword evidence="1" id="KW-0812">Transmembrane</keyword>
<evidence type="ECO:0000256" key="1">
    <source>
        <dbReference type="SAM" id="Phobius"/>
    </source>
</evidence>
<comment type="caution">
    <text evidence="2">The sequence shown here is derived from an EMBL/GenBank/DDBJ whole genome shotgun (WGS) entry which is preliminary data.</text>
</comment>
<accession>A0A1F5G1A4</accession>
<gene>
    <name evidence="2" type="ORF">A2696_03175</name>
</gene>
<evidence type="ECO:0000313" key="3">
    <source>
        <dbReference type="Proteomes" id="UP000177069"/>
    </source>
</evidence>
<proteinExistence type="predicted"/>
<reference evidence="2 3" key="1">
    <citation type="journal article" date="2016" name="Nat. Commun.">
        <title>Thousands of microbial genomes shed light on interconnected biogeochemical processes in an aquifer system.</title>
        <authorList>
            <person name="Anantharaman K."/>
            <person name="Brown C.T."/>
            <person name="Hug L.A."/>
            <person name="Sharon I."/>
            <person name="Castelle C.J."/>
            <person name="Probst A.J."/>
            <person name="Thomas B.C."/>
            <person name="Singh A."/>
            <person name="Wilkins M.J."/>
            <person name="Karaoz U."/>
            <person name="Brodie E.L."/>
            <person name="Williams K.H."/>
            <person name="Hubbard S.S."/>
            <person name="Banfield J.F."/>
        </authorList>
    </citation>
    <scope>NUCLEOTIDE SEQUENCE [LARGE SCALE GENOMIC DNA]</scope>
</reference>
<keyword evidence="1" id="KW-0472">Membrane</keyword>